<dbReference type="Pfam" id="PF12706">
    <property type="entry name" value="Lactamase_B_2"/>
    <property type="match status" value="1"/>
</dbReference>
<reference evidence="3" key="1">
    <citation type="submission" date="2011-07" db="EMBL/GenBank/DDBJ databases">
        <title>Complete genome sequence of Acetobacterium woodii.</title>
        <authorList>
            <person name="Poehlein A."/>
            <person name="Schmidt S."/>
            <person name="Kaster A.-K."/>
            <person name="Goenrich M."/>
            <person name="Vollmers J."/>
            <person name="Thuermer A."/>
            <person name="Gottschalk G."/>
            <person name="Thauer R.K."/>
            <person name="Daniel R."/>
            <person name="Mueller V."/>
        </authorList>
    </citation>
    <scope>NUCLEOTIDE SEQUENCE [LARGE SCALE GENOMIC DNA]</scope>
    <source>
        <strain evidence="3">ATCC 29683 / DSM 1030 / JCM 2381 / KCTC 1655 / WB1</strain>
    </source>
</reference>
<accession>H6LHA2</accession>
<dbReference type="Gene3D" id="3.60.15.10">
    <property type="entry name" value="Ribonuclease Z/Hydroxyacylglutathione hydrolase-like"/>
    <property type="match status" value="1"/>
</dbReference>
<evidence type="ECO:0000313" key="3">
    <source>
        <dbReference type="Proteomes" id="UP000007177"/>
    </source>
</evidence>
<protein>
    <submittedName>
        <fullName evidence="2">Putative arysulfatase</fullName>
    </submittedName>
</protein>
<dbReference type="InterPro" id="IPR036866">
    <property type="entry name" value="RibonucZ/Hydroxyglut_hydro"/>
</dbReference>
<dbReference type="GO" id="GO:0042781">
    <property type="term" value="F:3'-tRNA processing endoribonuclease activity"/>
    <property type="evidence" value="ECO:0007669"/>
    <property type="project" value="TreeGrafter"/>
</dbReference>
<feature type="domain" description="Metallo-beta-lactamase" evidence="1">
    <location>
        <begin position="21"/>
        <end position="205"/>
    </location>
</feature>
<dbReference type="CDD" id="cd07716">
    <property type="entry name" value="RNaseZ_short-form-like_MBL-fold"/>
    <property type="match status" value="1"/>
</dbReference>
<dbReference type="PANTHER" id="PTHR46018">
    <property type="entry name" value="ZINC PHOSPHODIESTERASE ELAC PROTEIN 1"/>
    <property type="match status" value="1"/>
</dbReference>
<evidence type="ECO:0000313" key="2">
    <source>
        <dbReference type="EMBL" id="AFA48440.1"/>
    </source>
</evidence>
<keyword evidence="3" id="KW-1185">Reference proteome</keyword>
<dbReference type="SUPFAM" id="SSF56281">
    <property type="entry name" value="Metallo-hydrolase/oxidoreductase"/>
    <property type="match status" value="1"/>
</dbReference>
<dbReference type="HOGENOM" id="CLU_031317_3_1_9"/>
<dbReference type="KEGG" id="awo:Awo_c16580"/>
<dbReference type="SMART" id="SM00849">
    <property type="entry name" value="Lactamase_B"/>
    <property type="match status" value="1"/>
</dbReference>
<dbReference type="InterPro" id="IPR001279">
    <property type="entry name" value="Metallo-B-lactamas"/>
</dbReference>
<dbReference type="STRING" id="931626.Awo_c16580"/>
<dbReference type="Proteomes" id="UP000007177">
    <property type="component" value="Chromosome"/>
</dbReference>
<reference evidence="2 3" key="2">
    <citation type="journal article" date="2012" name="PLoS ONE">
        <title>An ancient pathway combining carbon dioxide fixation with the generation and utilization of a sodium ion gradient for ATP synthesis.</title>
        <authorList>
            <person name="Poehlein A."/>
            <person name="Schmidt S."/>
            <person name="Kaster A.K."/>
            <person name="Goenrich M."/>
            <person name="Vollmers J."/>
            <person name="Thurmer A."/>
            <person name="Bertsch J."/>
            <person name="Schuchmann K."/>
            <person name="Voigt B."/>
            <person name="Hecker M."/>
            <person name="Daniel R."/>
            <person name="Thauer R.K."/>
            <person name="Gottschalk G."/>
            <person name="Muller V."/>
        </authorList>
    </citation>
    <scope>NUCLEOTIDE SEQUENCE [LARGE SCALE GENOMIC DNA]</scope>
    <source>
        <strain evidence="3">ATCC 29683 / DSM 1030 / JCM 2381 / KCTC 1655 / WB1</strain>
    </source>
</reference>
<dbReference type="EMBL" id="CP002987">
    <property type="protein sequence ID" value="AFA48440.1"/>
    <property type="molecule type" value="Genomic_DNA"/>
</dbReference>
<dbReference type="PANTHER" id="PTHR46018:SF4">
    <property type="entry name" value="METALLO-HYDROLASE YHFI-RELATED"/>
    <property type="match status" value="1"/>
</dbReference>
<dbReference type="eggNOG" id="COG1234">
    <property type="taxonomic scope" value="Bacteria"/>
</dbReference>
<organism evidence="2 3">
    <name type="scientific">Acetobacterium woodii (strain ATCC 29683 / DSM 1030 / JCM 2381 / KCTC 1655 / WB1)</name>
    <dbReference type="NCBI Taxonomy" id="931626"/>
    <lineage>
        <taxon>Bacteria</taxon>
        <taxon>Bacillati</taxon>
        <taxon>Bacillota</taxon>
        <taxon>Clostridia</taxon>
        <taxon>Eubacteriales</taxon>
        <taxon>Eubacteriaceae</taxon>
        <taxon>Acetobacterium</taxon>
    </lineage>
</organism>
<proteinExistence type="predicted"/>
<sequence length="244" mass="26995">MVNVKLTVLGNNGPYPGPGGACSGYLFNIGDLNIVLDFGNGTLSNLQKLIQIADIDFIICSHLHADHISDLFVLHYALQMKNQQLKLYAPAEPALELKKLELSSYQITKINESLEIITNGLTISFKELRHPFMDFGIKISDGETTFLYTGDTSYTSNLLEFAKGVDIVLCDGAFLEDVVSDKHLSVKEACEVATEAGVKTLILTHLEPFEKPETYLEKGKRHFKGNLLITEIGKTFDLKALTKV</sequence>
<evidence type="ECO:0000259" key="1">
    <source>
        <dbReference type="SMART" id="SM00849"/>
    </source>
</evidence>
<dbReference type="AlphaFoldDB" id="H6LHA2"/>
<name>H6LHA2_ACEWD</name>
<gene>
    <name evidence="2" type="ordered locus">Awo_c16580</name>
</gene>